<evidence type="ECO:0000313" key="5">
    <source>
        <dbReference type="Proteomes" id="UP000608530"/>
    </source>
</evidence>
<evidence type="ECO:0000313" key="4">
    <source>
        <dbReference type="EMBL" id="MBK0418130.1"/>
    </source>
</evidence>
<comment type="caution">
    <text evidence="4">The sequence shown here is derived from an EMBL/GenBank/DDBJ whole genome shotgun (WGS) entry which is preliminary data.</text>
</comment>
<dbReference type="Proteomes" id="UP000608530">
    <property type="component" value="Unassembled WGS sequence"/>
</dbReference>
<evidence type="ECO:0000256" key="1">
    <source>
        <dbReference type="ARBA" id="ARBA00008520"/>
    </source>
</evidence>
<dbReference type="PANTHER" id="PTHR43649">
    <property type="entry name" value="ARABINOSE-BINDING PROTEIN-RELATED"/>
    <property type="match status" value="1"/>
</dbReference>
<keyword evidence="5" id="KW-1185">Reference proteome</keyword>
<evidence type="ECO:0000256" key="2">
    <source>
        <dbReference type="ARBA" id="ARBA00022448"/>
    </source>
</evidence>
<protein>
    <submittedName>
        <fullName evidence="4">Carbohydrate ABC transporter substrate-binding protein</fullName>
    </submittedName>
</protein>
<dbReference type="InterPro" id="IPR050490">
    <property type="entry name" value="Bact_solute-bd_prot1"/>
</dbReference>
<organism evidence="4 5">
    <name type="scientific">Leucobacter chromiisoli</name>
    <dbReference type="NCBI Taxonomy" id="2796471"/>
    <lineage>
        <taxon>Bacteria</taxon>
        <taxon>Bacillati</taxon>
        <taxon>Actinomycetota</taxon>
        <taxon>Actinomycetes</taxon>
        <taxon>Micrococcales</taxon>
        <taxon>Microbacteriaceae</taxon>
        <taxon>Leucobacter</taxon>
    </lineage>
</organism>
<proteinExistence type="inferred from homology"/>
<reference evidence="4" key="1">
    <citation type="submission" date="2020-12" db="EMBL/GenBank/DDBJ databases">
        <title>Leucobacter sp. CAS1, isolated from Chromium sludge.</title>
        <authorList>
            <person name="Xu Z."/>
        </authorList>
    </citation>
    <scope>NUCLEOTIDE SEQUENCE</scope>
    <source>
        <strain evidence="4">CSA1</strain>
    </source>
</reference>
<gene>
    <name evidence="4" type="ORF">JD276_03680</name>
</gene>
<feature type="region of interest" description="Disordered" evidence="3">
    <location>
        <begin position="1"/>
        <end position="20"/>
    </location>
</feature>
<evidence type="ECO:0000256" key="3">
    <source>
        <dbReference type="SAM" id="MobiDB-lite"/>
    </source>
</evidence>
<dbReference type="RefSeq" id="WP_200114038.1">
    <property type="nucleotide sequence ID" value="NZ_JAEHOH010000004.1"/>
</dbReference>
<dbReference type="Gene3D" id="3.40.190.10">
    <property type="entry name" value="Periplasmic binding protein-like II"/>
    <property type="match status" value="2"/>
</dbReference>
<sequence>MHTQRMSHHRSSGPRQRRRGRPFSIAIGATAGLALALSGCASGGGGDGASEPTIEGDFSGETLNVAAAWSGAEQENFEAVLDAFEEATGATVNYTSFGDNGPTYIQAQLEGGTPPNVAVIGQPALMESLAQNGDITPLGDGASSAVEEHYSQSWVDLGTVDDELYGVWFKAANKSTVWYNADIYDEAGAEEPEDWDDFLTQLGLVSDSGYAGISVGADVGWPLTDWFENVYLRTAGPDKYDQLTNHEIPWTDPSVQEALEVLATLWGSDLVQEGGDQRDFPTSVTEVFGADPQAGTVFEGDFVAGNIAADGNSVVGENALFYDFPSINGSDPAVVGGGDVAVQFDDGEATAALMEFLASPESASIWVPEGGLTSPNNSVDTELYPDDVSRQIAEAVVGAEELRFDMSDLTPSAFGGTQGQGFWQEMIKFYQDPSDVDGTMQRLEAAAAAAY</sequence>
<accession>A0A934UTV1</accession>
<name>A0A934UTV1_9MICO</name>
<dbReference type="SUPFAM" id="SSF53850">
    <property type="entry name" value="Periplasmic binding protein-like II"/>
    <property type="match status" value="1"/>
</dbReference>
<keyword evidence="2" id="KW-0813">Transport</keyword>
<dbReference type="AlphaFoldDB" id="A0A934UTV1"/>
<dbReference type="EMBL" id="JAEHOH010000004">
    <property type="protein sequence ID" value="MBK0418130.1"/>
    <property type="molecule type" value="Genomic_DNA"/>
</dbReference>
<dbReference type="InterPro" id="IPR006059">
    <property type="entry name" value="SBP"/>
</dbReference>
<dbReference type="PANTHER" id="PTHR43649:SF29">
    <property type="entry name" value="OSMOPROTECTIVE COMPOUNDS-BINDING PROTEIN GGTB"/>
    <property type="match status" value="1"/>
</dbReference>
<dbReference type="Pfam" id="PF13416">
    <property type="entry name" value="SBP_bac_8"/>
    <property type="match status" value="1"/>
</dbReference>
<comment type="similarity">
    <text evidence="1">Belongs to the bacterial solute-binding protein 1 family.</text>
</comment>